<feature type="compositionally biased region" description="Basic and acidic residues" evidence="1">
    <location>
        <begin position="23"/>
        <end position="39"/>
    </location>
</feature>
<feature type="compositionally biased region" description="Pro residues" evidence="1">
    <location>
        <begin position="40"/>
        <end position="49"/>
    </location>
</feature>
<accession>L1KM85</accession>
<reference evidence="2 3" key="1">
    <citation type="submission" date="2012-11" db="EMBL/GenBank/DDBJ databases">
        <authorList>
            <person name="Huguet-Tapia J.C."/>
            <person name="Durkin A.S."/>
            <person name="Pettis G.S."/>
            <person name="Badger J.H."/>
        </authorList>
    </citation>
    <scope>NUCLEOTIDE SEQUENCE [LARGE SCALE GENOMIC DNA]</scope>
    <source>
        <strain evidence="2 3">91-03</strain>
    </source>
</reference>
<evidence type="ECO:0000313" key="2">
    <source>
        <dbReference type="EMBL" id="EKX61707.1"/>
    </source>
</evidence>
<evidence type="ECO:0000313" key="3">
    <source>
        <dbReference type="Proteomes" id="UP000010411"/>
    </source>
</evidence>
<organism evidence="2 3">
    <name type="scientific">Streptomyces ipomoeae 91-03</name>
    <dbReference type="NCBI Taxonomy" id="698759"/>
    <lineage>
        <taxon>Bacteria</taxon>
        <taxon>Bacillati</taxon>
        <taxon>Actinomycetota</taxon>
        <taxon>Actinomycetes</taxon>
        <taxon>Kitasatosporales</taxon>
        <taxon>Streptomycetaceae</taxon>
        <taxon>Streptomyces</taxon>
    </lineage>
</organism>
<feature type="region of interest" description="Disordered" evidence="1">
    <location>
        <begin position="1"/>
        <end position="105"/>
    </location>
</feature>
<protein>
    <submittedName>
        <fullName evidence="2">Uncharacterized protein</fullName>
    </submittedName>
</protein>
<sequence length="105" mass="11221">PDRWPGPQPTAPDHPATPGPGSPERRPDPRPTAPDHPRAEAPPPRPTPPTGTHTPANPANRHPHPADPKALVGQPRGTDQPTPAYRSMNPESVNALSTERPASYR</sequence>
<gene>
    <name evidence="2" type="ORF">STRIP9103_08914</name>
</gene>
<feature type="compositionally biased region" description="Low complexity" evidence="1">
    <location>
        <begin position="50"/>
        <end position="60"/>
    </location>
</feature>
<name>L1KM85_9ACTN</name>
<keyword evidence="3" id="KW-1185">Reference proteome</keyword>
<proteinExistence type="predicted"/>
<dbReference type="AlphaFoldDB" id="L1KM85"/>
<feature type="compositionally biased region" description="Pro residues" evidence="1">
    <location>
        <begin position="1"/>
        <end position="21"/>
    </location>
</feature>
<dbReference type="Proteomes" id="UP000010411">
    <property type="component" value="Unassembled WGS sequence"/>
</dbReference>
<feature type="non-terminal residue" evidence="2">
    <location>
        <position position="1"/>
    </location>
</feature>
<comment type="caution">
    <text evidence="2">The sequence shown here is derived from an EMBL/GenBank/DDBJ whole genome shotgun (WGS) entry which is preliminary data.</text>
</comment>
<evidence type="ECO:0000256" key="1">
    <source>
        <dbReference type="SAM" id="MobiDB-lite"/>
    </source>
</evidence>
<dbReference type="EMBL" id="AEJC01000571">
    <property type="protein sequence ID" value="EKX61707.1"/>
    <property type="molecule type" value="Genomic_DNA"/>
</dbReference>